<dbReference type="AlphaFoldDB" id="A0A934U4X6"/>
<gene>
    <name evidence="2" type="ORF">JGU71_15185</name>
</gene>
<accession>A0A934U4X6</accession>
<dbReference type="RefSeq" id="WP_199704988.1">
    <property type="nucleotide sequence ID" value="NZ_JAEMNV010000004.1"/>
</dbReference>
<keyword evidence="1" id="KW-0472">Membrane</keyword>
<proteinExistence type="predicted"/>
<evidence type="ECO:0000313" key="3">
    <source>
        <dbReference type="Proteomes" id="UP000655868"/>
    </source>
</evidence>
<sequence>MTATVLTPSTSVSVERAFVAVVVAVTAGAVEAVLRTAVELDEPGSDIGALAAGLGVRAVVYLVVLGIALRLRAGDGWARTTLAVGLGTVGLASLIIEPMAATLSANGFGELIDDLDPVSVLIGVVRIVHIVAVVAALRYMFRRDARDRFAGRG</sequence>
<feature type="transmembrane region" description="Helical" evidence="1">
    <location>
        <begin position="120"/>
        <end position="141"/>
    </location>
</feature>
<dbReference type="Proteomes" id="UP000655868">
    <property type="component" value="Unassembled WGS sequence"/>
</dbReference>
<feature type="transmembrane region" description="Helical" evidence="1">
    <location>
        <begin position="17"/>
        <end position="35"/>
    </location>
</feature>
<keyword evidence="3" id="KW-1185">Reference proteome</keyword>
<feature type="transmembrane region" description="Helical" evidence="1">
    <location>
        <begin position="81"/>
        <end position="100"/>
    </location>
</feature>
<keyword evidence="1" id="KW-0812">Transmembrane</keyword>
<comment type="caution">
    <text evidence="2">The sequence shown here is derived from an EMBL/GenBank/DDBJ whole genome shotgun (WGS) entry which is preliminary data.</text>
</comment>
<name>A0A934U4X6_9NOCA</name>
<feature type="transmembrane region" description="Helical" evidence="1">
    <location>
        <begin position="47"/>
        <end position="69"/>
    </location>
</feature>
<reference evidence="2" key="1">
    <citation type="submission" date="2020-12" db="EMBL/GenBank/DDBJ databases">
        <title>Antrihabitans popcorni sp. nov. and Antrihabitans auranticaus sp. nov., isolated from a larva cave.</title>
        <authorList>
            <person name="Lee S.D."/>
            <person name="Kim I.S."/>
        </authorList>
    </citation>
    <scope>NUCLEOTIDE SEQUENCE</scope>
    <source>
        <strain evidence="2">YC3-6</strain>
    </source>
</reference>
<evidence type="ECO:0000256" key="1">
    <source>
        <dbReference type="SAM" id="Phobius"/>
    </source>
</evidence>
<keyword evidence="1" id="KW-1133">Transmembrane helix</keyword>
<evidence type="ECO:0000313" key="2">
    <source>
        <dbReference type="EMBL" id="MBJ8340233.1"/>
    </source>
</evidence>
<dbReference type="EMBL" id="JAEMNV010000004">
    <property type="protein sequence ID" value="MBJ8340233.1"/>
    <property type="molecule type" value="Genomic_DNA"/>
</dbReference>
<protein>
    <submittedName>
        <fullName evidence="2">Uncharacterized protein</fullName>
    </submittedName>
</protein>
<organism evidence="2 3">
    <name type="scientific">Antrihabitans stalagmiti</name>
    <dbReference type="NCBI Taxonomy" id="2799499"/>
    <lineage>
        <taxon>Bacteria</taxon>
        <taxon>Bacillati</taxon>
        <taxon>Actinomycetota</taxon>
        <taxon>Actinomycetes</taxon>
        <taxon>Mycobacteriales</taxon>
        <taxon>Nocardiaceae</taxon>
        <taxon>Antrihabitans</taxon>
    </lineage>
</organism>